<reference evidence="1 2" key="1">
    <citation type="journal article" date="2010" name="Nature">
        <title>Nitrite-driven anaerobic methane oxidation by oxygenic bacteria.</title>
        <authorList>
            <person name="Ettwig K.F."/>
            <person name="Butler M.K."/>
            <person name="Le Paslier D."/>
            <person name="Pelletier E."/>
            <person name="Mangenot S."/>
            <person name="Kuypers M.M.M."/>
            <person name="Schreiber F."/>
            <person name="Dutilh B.E."/>
            <person name="Zedelius J."/>
            <person name="de Beer D."/>
            <person name="Gloerich J."/>
            <person name="Wessels H.J.C.T."/>
            <person name="van Allen T."/>
            <person name="Luesken F."/>
            <person name="Wu M."/>
            <person name="van de Pas-Schoonen K.T."/>
            <person name="Op den Camp H.J.M."/>
            <person name="Janssen-Megens E.M."/>
            <person name="Francoijs K-J."/>
            <person name="Stunnenberg H."/>
            <person name="Weissenbach J."/>
            <person name="Jetten M.S.M."/>
            <person name="Strous M."/>
        </authorList>
    </citation>
    <scope>NUCLEOTIDE SEQUENCE [LARGE SCALE GENOMIC DNA]</scope>
</reference>
<dbReference type="Proteomes" id="UP000006898">
    <property type="component" value="Chromosome"/>
</dbReference>
<evidence type="ECO:0000313" key="2">
    <source>
        <dbReference type="Proteomes" id="UP000006898"/>
    </source>
</evidence>
<organism evidence="1 2">
    <name type="scientific">Methylomirabilis oxygeniifera</name>
    <dbReference type="NCBI Taxonomy" id="671143"/>
    <lineage>
        <taxon>Bacteria</taxon>
        <taxon>Candidatus Methylomirabilota</taxon>
        <taxon>Candidatus Methylomirabilia</taxon>
        <taxon>Candidatus Methylomirabilales</taxon>
        <taxon>Candidatus Methylomirabilaceae</taxon>
        <taxon>Candidatus Methylomirabilis</taxon>
    </lineage>
</organism>
<dbReference type="STRING" id="671143.DAMO_1768"/>
<gene>
    <name evidence="1" type="ORF">DAMO_1768</name>
</gene>
<evidence type="ECO:0000313" key="1">
    <source>
        <dbReference type="EMBL" id="CBE68826.1"/>
    </source>
</evidence>
<name>D5MGE5_METO1</name>
<dbReference type="KEGG" id="mox:DAMO_1768"/>
<dbReference type="HOGENOM" id="CLU_2877435_0_0_0"/>
<proteinExistence type="predicted"/>
<accession>D5MGE5</accession>
<protein>
    <submittedName>
        <fullName evidence="1">Uncharacterized protein</fullName>
    </submittedName>
</protein>
<dbReference type="AlphaFoldDB" id="D5MGE5"/>
<dbReference type="EMBL" id="FP565575">
    <property type="protein sequence ID" value="CBE68826.1"/>
    <property type="molecule type" value="Genomic_DNA"/>
</dbReference>
<sequence>MATNSTDFYALVFESSGHQVYRGSLLPQYRNPIHKPEALPHVSPLFVVREEAVTDLPAVWTQI</sequence>